<evidence type="ECO:0000313" key="2">
    <source>
        <dbReference type="Proteomes" id="UP001396334"/>
    </source>
</evidence>
<evidence type="ECO:0000313" key="1">
    <source>
        <dbReference type="EMBL" id="KAK9008722.1"/>
    </source>
</evidence>
<dbReference type="EMBL" id="JBBPBN010000026">
    <property type="protein sequence ID" value="KAK9008722.1"/>
    <property type="molecule type" value="Genomic_DNA"/>
</dbReference>
<organism evidence="1 2">
    <name type="scientific">Hibiscus sabdariffa</name>
    <name type="common">roselle</name>
    <dbReference type="NCBI Taxonomy" id="183260"/>
    <lineage>
        <taxon>Eukaryota</taxon>
        <taxon>Viridiplantae</taxon>
        <taxon>Streptophyta</taxon>
        <taxon>Embryophyta</taxon>
        <taxon>Tracheophyta</taxon>
        <taxon>Spermatophyta</taxon>
        <taxon>Magnoliopsida</taxon>
        <taxon>eudicotyledons</taxon>
        <taxon>Gunneridae</taxon>
        <taxon>Pentapetalae</taxon>
        <taxon>rosids</taxon>
        <taxon>malvids</taxon>
        <taxon>Malvales</taxon>
        <taxon>Malvaceae</taxon>
        <taxon>Malvoideae</taxon>
        <taxon>Hibiscus</taxon>
    </lineage>
</organism>
<sequence length="212" mass="23341">MLGRHGTDSGGTHLVNWDTLCTPVTEEGLGMKHLSIQNDAFIMKLTFDLMARSGDFVPSADHALMVNWMESEEALVCNMVSAEVFDPGSIGYDPVLMHGYRMLGEFRNATVAGVPILSSKDPVPQEAVRWELPPNQWCKLNANGACCSGSGIASCGGIVCDDSVNLILESDCKEAIQKPNKQQKSNFSGTNEYFEEFQCKLKCKRRNINDKE</sequence>
<protein>
    <submittedName>
        <fullName evidence="1">Uncharacterized protein</fullName>
    </submittedName>
</protein>
<name>A0ABR2R7P7_9ROSI</name>
<keyword evidence="2" id="KW-1185">Reference proteome</keyword>
<comment type="caution">
    <text evidence="1">The sequence shown here is derived from an EMBL/GenBank/DDBJ whole genome shotgun (WGS) entry which is preliminary data.</text>
</comment>
<dbReference type="Proteomes" id="UP001396334">
    <property type="component" value="Unassembled WGS sequence"/>
</dbReference>
<proteinExistence type="predicted"/>
<gene>
    <name evidence="1" type="ORF">V6N11_075605</name>
</gene>
<reference evidence="1 2" key="1">
    <citation type="journal article" date="2024" name="G3 (Bethesda)">
        <title>Genome assembly of Hibiscus sabdariffa L. provides insights into metabolisms of medicinal natural products.</title>
        <authorList>
            <person name="Kim T."/>
        </authorList>
    </citation>
    <scope>NUCLEOTIDE SEQUENCE [LARGE SCALE GENOMIC DNA]</scope>
    <source>
        <strain evidence="1">TK-2024</strain>
        <tissue evidence="1">Old leaves</tissue>
    </source>
</reference>
<accession>A0ABR2R7P7</accession>